<dbReference type="SUPFAM" id="SSF48403">
    <property type="entry name" value="Ankyrin repeat"/>
    <property type="match status" value="1"/>
</dbReference>
<dbReference type="PANTHER" id="PTHR24126">
    <property type="entry name" value="ANKYRIN REPEAT, PH AND SEC7 DOMAIN CONTAINING PROTEIN SECG-RELATED"/>
    <property type="match status" value="1"/>
</dbReference>
<evidence type="ECO:0000256" key="1">
    <source>
        <dbReference type="ARBA" id="ARBA00022737"/>
    </source>
</evidence>
<protein>
    <submittedName>
        <fullName evidence="4">Uncharacterized protein</fullName>
    </submittedName>
</protein>
<keyword evidence="1" id="KW-0677">Repeat</keyword>
<gene>
    <name evidence="4" type="ORF">PRZ48_009177</name>
</gene>
<dbReference type="PANTHER" id="PTHR24126:SF14">
    <property type="entry name" value="ANK_REP_REGION DOMAIN-CONTAINING PROTEIN"/>
    <property type="match status" value="1"/>
</dbReference>
<keyword evidence="5" id="KW-1185">Reference proteome</keyword>
<dbReference type="Pfam" id="PF12796">
    <property type="entry name" value="Ank_2"/>
    <property type="match status" value="1"/>
</dbReference>
<evidence type="ECO:0000313" key="4">
    <source>
        <dbReference type="EMBL" id="KAK4498667.1"/>
    </source>
</evidence>
<sequence>MVEAALHGQRGALQAIAAHHRPDDETSLQLLENAAFSGDVETLLYAVEIATNERSQREWPPLILHRLAQFGQHEAMQKAIELGVDVEATLKNETATPLYIAAKYGQSSAAKCLTWHGAMVDKASKMKPSLPLEIACLSGDIDTVRALIQAEHKQMHGELGVFRSSSLPKALETAARCGFAEAAEVLTSDIEEPATMRAAAERALCYISRHLVHPPHNFEAVGPEFDGEPQAEEPVDDRMSVFGSLPSSRRVSKAGNLPSAEAEAESEGYVTAHEA</sequence>
<evidence type="ECO:0000313" key="5">
    <source>
        <dbReference type="Proteomes" id="UP001305779"/>
    </source>
</evidence>
<proteinExistence type="predicted"/>
<dbReference type="Gene3D" id="1.25.40.20">
    <property type="entry name" value="Ankyrin repeat-containing domain"/>
    <property type="match status" value="1"/>
</dbReference>
<dbReference type="EMBL" id="JAXOVC010000007">
    <property type="protein sequence ID" value="KAK4498667.1"/>
    <property type="molecule type" value="Genomic_DNA"/>
</dbReference>
<keyword evidence="2" id="KW-0040">ANK repeat</keyword>
<feature type="region of interest" description="Disordered" evidence="3">
    <location>
        <begin position="246"/>
        <end position="275"/>
    </location>
</feature>
<accession>A0ABR0EB06</accession>
<name>A0ABR0EB06_ZASCE</name>
<evidence type="ECO:0000256" key="2">
    <source>
        <dbReference type="ARBA" id="ARBA00023043"/>
    </source>
</evidence>
<organism evidence="4 5">
    <name type="scientific">Zasmidium cellare</name>
    <name type="common">Wine cellar mold</name>
    <name type="synonym">Racodium cellare</name>
    <dbReference type="NCBI Taxonomy" id="395010"/>
    <lineage>
        <taxon>Eukaryota</taxon>
        <taxon>Fungi</taxon>
        <taxon>Dikarya</taxon>
        <taxon>Ascomycota</taxon>
        <taxon>Pezizomycotina</taxon>
        <taxon>Dothideomycetes</taxon>
        <taxon>Dothideomycetidae</taxon>
        <taxon>Mycosphaerellales</taxon>
        <taxon>Mycosphaerellaceae</taxon>
        <taxon>Zasmidium</taxon>
    </lineage>
</organism>
<dbReference type="Proteomes" id="UP001305779">
    <property type="component" value="Unassembled WGS sequence"/>
</dbReference>
<reference evidence="4 5" key="1">
    <citation type="journal article" date="2023" name="G3 (Bethesda)">
        <title>A chromosome-level genome assembly of Zasmidium syzygii isolated from banana leaves.</title>
        <authorList>
            <person name="van Westerhoven A.C."/>
            <person name="Mehrabi R."/>
            <person name="Talebi R."/>
            <person name="Steentjes M.B.F."/>
            <person name="Corcolon B."/>
            <person name="Chong P.A."/>
            <person name="Kema G.H.J."/>
            <person name="Seidl M.F."/>
        </authorList>
    </citation>
    <scope>NUCLEOTIDE SEQUENCE [LARGE SCALE GENOMIC DNA]</scope>
    <source>
        <strain evidence="4 5">P124</strain>
    </source>
</reference>
<dbReference type="InterPro" id="IPR002110">
    <property type="entry name" value="Ankyrin_rpt"/>
</dbReference>
<comment type="caution">
    <text evidence="4">The sequence shown here is derived from an EMBL/GenBank/DDBJ whole genome shotgun (WGS) entry which is preliminary data.</text>
</comment>
<dbReference type="InterPro" id="IPR036770">
    <property type="entry name" value="Ankyrin_rpt-contain_sf"/>
</dbReference>
<evidence type="ECO:0000256" key="3">
    <source>
        <dbReference type="SAM" id="MobiDB-lite"/>
    </source>
</evidence>